<evidence type="ECO:0000259" key="8">
    <source>
        <dbReference type="PROSITE" id="PS50928"/>
    </source>
</evidence>
<dbReference type="SUPFAM" id="SSF161098">
    <property type="entry name" value="MetI-like"/>
    <property type="match status" value="1"/>
</dbReference>
<dbReference type="EMBL" id="FJNB01000005">
    <property type="protein sequence ID" value="CZQ91694.1"/>
    <property type="molecule type" value="Genomic_DNA"/>
</dbReference>
<evidence type="ECO:0000256" key="1">
    <source>
        <dbReference type="ARBA" id="ARBA00004651"/>
    </source>
</evidence>
<dbReference type="CDD" id="cd06261">
    <property type="entry name" value="TM_PBP2"/>
    <property type="match status" value="1"/>
</dbReference>
<evidence type="ECO:0000256" key="4">
    <source>
        <dbReference type="ARBA" id="ARBA00022692"/>
    </source>
</evidence>
<accession>A0A143YL84</accession>
<feature type="domain" description="ABC transmembrane type-1" evidence="8">
    <location>
        <begin position="76"/>
        <end position="277"/>
    </location>
</feature>
<evidence type="ECO:0000313" key="11">
    <source>
        <dbReference type="Proteomes" id="UP000076878"/>
    </source>
</evidence>
<evidence type="ECO:0000313" key="12">
    <source>
        <dbReference type="Proteomes" id="UP000199280"/>
    </source>
</evidence>
<evidence type="ECO:0000256" key="7">
    <source>
        <dbReference type="RuleBase" id="RU363032"/>
    </source>
</evidence>
<dbReference type="STRING" id="640938.TR210_986"/>
<keyword evidence="4 7" id="KW-0812">Transmembrane</keyword>
<keyword evidence="3" id="KW-1003">Cell membrane</keyword>
<feature type="transmembrane region" description="Helical" evidence="7">
    <location>
        <begin position="76"/>
        <end position="99"/>
    </location>
</feature>
<dbReference type="PANTHER" id="PTHR43744">
    <property type="entry name" value="ABC TRANSPORTER PERMEASE PROTEIN MG189-RELATED-RELATED"/>
    <property type="match status" value="1"/>
</dbReference>
<dbReference type="OrthoDB" id="9810086at2"/>
<feature type="transmembrane region" description="Helical" evidence="7">
    <location>
        <begin position="12"/>
        <end position="37"/>
    </location>
</feature>
<sequence length="292" mass="32887">MKNMHNTKGGRIFDVLNIIFLGLLGILMVLPFIYVVAGSFATEHELSTRAFFLWPNTFSLESYKYIFSTPAFMRSLFVTTGVTVVGTLVQLFFTFTFAYPLSRRHLKGRNVLLNLVIFAMLFSGGMIPTFIVVKNLGLIDSYWALILPIAINPFNLMIIKNFFQEMPIELEESAKMDGCTELGILWKIMLPLSKPVIATFTLFYAVGIWNDFMSGLLYINDSSKWPIQLLLRQITMSSSASSALSNLDPNYIPPEQGMKFAVIIVATLPILIFYPFLQKHFAKGMLVGSVKG</sequence>
<evidence type="ECO:0000256" key="6">
    <source>
        <dbReference type="ARBA" id="ARBA00023136"/>
    </source>
</evidence>
<dbReference type="AlphaFoldDB" id="A0A143YL84"/>
<dbReference type="RefSeq" id="WP_068622141.1">
    <property type="nucleotide sequence ID" value="NZ_FJNB01000005.1"/>
</dbReference>
<dbReference type="Gene3D" id="1.10.3720.10">
    <property type="entry name" value="MetI-like"/>
    <property type="match status" value="1"/>
</dbReference>
<evidence type="ECO:0000313" key="10">
    <source>
        <dbReference type="EMBL" id="SEI76079.1"/>
    </source>
</evidence>
<dbReference type="GO" id="GO:0005886">
    <property type="term" value="C:plasma membrane"/>
    <property type="evidence" value="ECO:0007669"/>
    <property type="project" value="UniProtKB-SubCell"/>
</dbReference>
<feature type="transmembrane region" description="Helical" evidence="7">
    <location>
        <begin position="143"/>
        <end position="163"/>
    </location>
</feature>
<proteinExistence type="inferred from homology"/>
<gene>
    <name evidence="10" type="ORF">SAMN05216375_103118</name>
    <name evidence="9" type="ORF">TR210_986</name>
</gene>
<dbReference type="Proteomes" id="UP000199280">
    <property type="component" value="Unassembled WGS sequence"/>
</dbReference>
<evidence type="ECO:0000256" key="2">
    <source>
        <dbReference type="ARBA" id="ARBA00022448"/>
    </source>
</evidence>
<feature type="transmembrane region" description="Helical" evidence="7">
    <location>
        <begin position="111"/>
        <end position="131"/>
    </location>
</feature>
<evidence type="ECO:0000256" key="5">
    <source>
        <dbReference type="ARBA" id="ARBA00022989"/>
    </source>
</evidence>
<keyword evidence="2 7" id="KW-0813">Transport</keyword>
<dbReference type="PANTHER" id="PTHR43744:SF9">
    <property type="entry name" value="POLYGALACTURONAN_RHAMNOGALACTURONAN TRANSPORT SYSTEM PERMEASE PROTEIN YTCP"/>
    <property type="match status" value="1"/>
</dbReference>
<dbReference type="EMBL" id="FNYT01000003">
    <property type="protein sequence ID" value="SEI76079.1"/>
    <property type="molecule type" value="Genomic_DNA"/>
</dbReference>
<dbReference type="Pfam" id="PF00528">
    <property type="entry name" value="BPD_transp_1"/>
    <property type="match status" value="1"/>
</dbReference>
<dbReference type="Proteomes" id="UP000076878">
    <property type="component" value="Unassembled WGS sequence"/>
</dbReference>
<feature type="transmembrane region" description="Helical" evidence="7">
    <location>
        <begin position="184"/>
        <end position="209"/>
    </location>
</feature>
<organism evidence="9 11">
    <name type="scientific">Trichococcus ilyis</name>
    <dbReference type="NCBI Taxonomy" id="640938"/>
    <lineage>
        <taxon>Bacteria</taxon>
        <taxon>Bacillati</taxon>
        <taxon>Bacillota</taxon>
        <taxon>Bacilli</taxon>
        <taxon>Lactobacillales</taxon>
        <taxon>Carnobacteriaceae</taxon>
        <taxon>Trichococcus</taxon>
    </lineage>
</organism>
<evidence type="ECO:0000313" key="9">
    <source>
        <dbReference type="EMBL" id="CZQ91694.1"/>
    </source>
</evidence>
<reference evidence="9 11" key="1">
    <citation type="submission" date="2016-02" db="EMBL/GenBank/DDBJ databases">
        <authorList>
            <person name="Wen L."/>
            <person name="He K."/>
            <person name="Yang H."/>
        </authorList>
    </citation>
    <scope>NUCLEOTIDE SEQUENCE [LARGE SCALE GENOMIC DNA]</scope>
    <source>
        <strain evidence="9">Trichococcus_R210</strain>
    </source>
</reference>
<comment type="similarity">
    <text evidence="7">Belongs to the binding-protein-dependent transport system permease family.</text>
</comment>
<name>A0A143YL84_9LACT</name>
<comment type="subcellular location">
    <subcellularLocation>
        <location evidence="1 7">Cell membrane</location>
        <topology evidence="1 7">Multi-pass membrane protein</topology>
    </subcellularLocation>
</comment>
<dbReference type="InterPro" id="IPR000515">
    <property type="entry name" value="MetI-like"/>
</dbReference>
<dbReference type="InterPro" id="IPR035906">
    <property type="entry name" value="MetI-like_sf"/>
</dbReference>
<keyword evidence="6 7" id="KW-0472">Membrane</keyword>
<dbReference type="PROSITE" id="PS50928">
    <property type="entry name" value="ABC_TM1"/>
    <property type="match status" value="1"/>
</dbReference>
<dbReference type="GO" id="GO:0055085">
    <property type="term" value="P:transmembrane transport"/>
    <property type="evidence" value="ECO:0007669"/>
    <property type="project" value="InterPro"/>
</dbReference>
<keyword evidence="5 7" id="KW-1133">Transmembrane helix</keyword>
<keyword evidence="12" id="KW-1185">Reference proteome</keyword>
<protein>
    <submittedName>
        <fullName evidence="10">Aldouronate transport system permease protein</fullName>
    </submittedName>
</protein>
<feature type="transmembrane region" description="Helical" evidence="7">
    <location>
        <begin position="257"/>
        <end position="277"/>
    </location>
</feature>
<reference evidence="10 12" key="2">
    <citation type="submission" date="2016-10" db="EMBL/GenBank/DDBJ databases">
        <authorList>
            <person name="Varghese N."/>
            <person name="Submissions S."/>
        </authorList>
    </citation>
    <scope>NUCLEOTIDE SEQUENCE [LARGE SCALE GENOMIC DNA]</scope>
    <source>
        <strain evidence="10 12">DSM 22150</strain>
    </source>
</reference>
<evidence type="ECO:0000256" key="3">
    <source>
        <dbReference type="ARBA" id="ARBA00022475"/>
    </source>
</evidence>